<keyword evidence="3" id="KW-0597">Phosphoprotein</keyword>
<dbReference type="CDD" id="cd00082">
    <property type="entry name" value="HisKA"/>
    <property type="match status" value="1"/>
</dbReference>
<reference evidence="14 15" key="1">
    <citation type="journal article" date="2013" name="Int. J. Syst. Evol. Microbiol.">
        <title>Comamonas guangdongensis sp. nov., isolated from subterranean forest sediment, and emended description of the genus Comamonas.</title>
        <authorList>
            <person name="Zhang J."/>
            <person name="Wang Y."/>
            <person name="Zhou S."/>
            <person name="Wu C."/>
            <person name="He J."/>
            <person name="Li F."/>
        </authorList>
    </citation>
    <scope>NUCLEOTIDE SEQUENCE [LARGE SCALE GENOMIC DNA]</scope>
    <source>
        <strain evidence="14 15">CCTCC AB2011133</strain>
    </source>
</reference>
<keyword evidence="8" id="KW-0902">Two-component regulatory system</keyword>
<dbReference type="InterPro" id="IPR003661">
    <property type="entry name" value="HisK_dim/P_dom"/>
</dbReference>
<keyword evidence="15" id="KW-1185">Reference proteome</keyword>
<evidence type="ECO:0000256" key="10">
    <source>
        <dbReference type="SAM" id="Coils"/>
    </source>
</evidence>
<keyword evidence="5" id="KW-0547">Nucleotide-binding</keyword>
<dbReference type="CDD" id="cd00130">
    <property type="entry name" value="PAS"/>
    <property type="match status" value="1"/>
</dbReference>
<dbReference type="SUPFAM" id="SSF52172">
    <property type="entry name" value="CheY-like"/>
    <property type="match status" value="1"/>
</dbReference>
<dbReference type="InterPro" id="IPR035965">
    <property type="entry name" value="PAS-like_dom_sf"/>
</dbReference>
<dbReference type="SMART" id="SM00448">
    <property type="entry name" value="REC"/>
    <property type="match status" value="1"/>
</dbReference>
<dbReference type="Gene3D" id="3.30.450.20">
    <property type="entry name" value="PAS domain"/>
    <property type="match status" value="1"/>
</dbReference>
<evidence type="ECO:0000259" key="11">
    <source>
        <dbReference type="PROSITE" id="PS50109"/>
    </source>
</evidence>
<comment type="caution">
    <text evidence="9">Lacks conserved residue(s) required for the propagation of feature annotation.</text>
</comment>
<dbReference type="InterPro" id="IPR000700">
    <property type="entry name" value="PAS-assoc_C"/>
</dbReference>
<evidence type="ECO:0000256" key="2">
    <source>
        <dbReference type="ARBA" id="ARBA00012438"/>
    </source>
</evidence>
<keyword evidence="7 14" id="KW-0067">ATP-binding</keyword>
<dbReference type="Gene3D" id="3.30.565.10">
    <property type="entry name" value="Histidine kinase-like ATPase, C-terminal domain"/>
    <property type="match status" value="1"/>
</dbReference>
<dbReference type="SUPFAM" id="SSF55785">
    <property type="entry name" value="PYP-like sensor domain (PAS domain)"/>
    <property type="match status" value="1"/>
</dbReference>
<dbReference type="SMART" id="SM00387">
    <property type="entry name" value="HATPase_c"/>
    <property type="match status" value="1"/>
</dbReference>
<feature type="domain" description="Response regulatory" evidence="12">
    <location>
        <begin position="505"/>
        <end position="619"/>
    </location>
</feature>
<evidence type="ECO:0000259" key="12">
    <source>
        <dbReference type="PROSITE" id="PS50110"/>
    </source>
</evidence>
<evidence type="ECO:0000256" key="1">
    <source>
        <dbReference type="ARBA" id="ARBA00000085"/>
    </source>
</evidence>
<evidence type="ECO:0000256" key="6">
    <source>
        <dbReference type="ARBA" id="ARBA00022777"/>
    </source>
</evidence>
<dbReference type="Pfam" id="PF00072">
    <property type="entry name" value="Response_reg"/>
    <property type="match status" value="1"/>
</dbReference>
<evidence type="ECO:0000256" key="5">
    <source>
        <dbReference type="ARBA" id="ARBA00022741"/>
    </source>
</evidence>
<evidence type="ECO:0000256" key="4">
    <source>
        <dbReference type="ARBA" id="ARBA00022679"/>
    </source>
</evidence>
<dbReference type="SUPFAM" id="SSF47384">
    <property type="entry name" value="Homodimeric domain of signal transducing histidine kinase"/>
    <property type="match status" value="1"/>
</dbReference>
<dbReference type="Pfam" id="PF08447">
    <property type="entry name" value="PAS_3"/>
    <property type="match status" value="1"/>
</dbReference>
<dbReference type="InterPro" id="IPR004358">
    <property type="entry name" value="Sig_transdc_His_kin-like_C"/>
</dbReference>
<evidence type="ECO:0000313" key="15">
    <source>
        <dbReference type="Proteomes" id="UP001561046"/>
    </source>
</evidence>
<dbReference type="EMBL" id="JBFYGN010000013">
    <property type="protein sequence ID" value="MEX8193735.1"/>
    <property type="molecule type" value="Genomic_DNA"/>
</dbReference>
<evidence type="ECO:0000259" key="13">
    <source>
        <dbReference type="PROSITE" id="PS50113"/>
    </source>
</evidence>
<dbReference type="PRINTS" id="PR00344">
    <property type="entry name" value="BCTRLSENSOR"/>
</dbReference>
<dbReference type="Gene3D" id="3.40.50.2300">
    <property type="match status" value="1"/>
</dbReference>
<dbReference type="InterPro" id="IPR013655">
    <property type="entry name" value="PAS_fold_3"/>
</dbReference>
<comment type="catalytic activity">
    <reaction evidence="1">
        <text>ATP + protein L-histidine = ADP + protein N-phospho-L-histidine.</text>
        <dbReference type="EC" id="2.7.13.3"/>
    </reaction>
</comment>
<keyword evidence="4" id="KW-0808">Transferase</keyword>
<dbReference type="InterPro" id="IPR001789">
    <property type="entry name" value="Sig_transdc_resp-reg_receiver"/>
</dbReference>
<accession>A0ABV3ZW16</accession>
<organism evidence="14 15">
    <name type="scientific">Comamonas guangdongensis</name>
    <dbReference type="NCBI Taxonomy" id="510515"/>
    <lineage>
        <taxon>Bacteria</taxon>
        <taxon>Pseudomonadati</taxon>
        <taxon>Pseudomonadota</taxon>
        <taxon>Betaproteobacteria</taxon>
        <taxon>Burkholderiales</taxon>
        <taxon>Comamonadaceae</taxon>
        <taxon>Comamonas</taxon>
    </lineage>
</organism>
<evidence type="ECO:0000256" key="9">
    <source>
        <dbReference type="PROSITE-ProRule" id="PRU00169"/>
    </source>
</evidence>
<dbReference type="InterPro" id="IPR003594">
    <property type="entry name" value="HATPase_dom"/>
</dbReference>
<dbReference type="Gene3D" id="1.10.287.130">
    <property type="match status" value="1"/>
</dbReference>
<dbReference type="PROSITE" id="PS50109">
    <property type="entry name" value="HIS_KIN"/>
    <property type="match status" value="1"/>
</dbReference>
<feature type="coiled-coil region" evidence="10">
    <location>
        <begin position="235"/>
        <end position="262"/>
    </location>
</feature>
<dbReference type="InterPro" id="IPR011006">
    <property type="entry name" value="CheY-like_superfamily"/>
</dbReference>
<name>A0ABV3ZW16_9BURK</name>
<dbReference type="PANTHER" id="PTHR43065">
    <property type="entry name" value="SENSOR HISTIDINE KINASE"/>
    <property type="match status" value="1"/>
</dbReference>
<feature type="domain" description="PAC" evidence="13">
    <location>
        <begin position="181"/>
        <end position="233"/>
    </location>
</feature>
<dbReference type="SUPFAM" id="SSF55874">
    <property type="entry name" value="ATPase domain of HSP90 chaperone/DNA topoisomerase II/histidine kinase"/>
    <property type="match status" value="1"/>
</dbReference>
<dbReference type="InterPro" id="IPR036890">
    <property type="entry name" value="HATPase_C_sf"/>
</dbReference>
<comment type="caution">
    <text evidence="14">The sequence shown here is derived from an EMBL/GenBank/DDBJ whole genome shotgun (WGS) entry which is preliminary data.</text>
</comment>
<feature type="domain" description="Histidine kinase" evidence="11">
    <location>
        <begin position="271"/>
        <end position="486"/>
    </location>
</feature>
<dbReference type="GO" id="GO:0005524">
    <property type="term" value="F:ATP binding"/>
    <property type="evidence" value="ECO:0007669"/>
    <property type="project" value="UniProtKB-KW"/>
</dbReference>
<gene>
    <name evidence="14" type="ORF">AB6724_12895</name>
</gene>
<dbReference type="InterPro" id="IPR036097">
    <property type="entry name" value="HisK_dim/P_sf"/>
</dbReference>
<keyword evidence="6" id="KW-0418">Kinase</keyword>
<dbReference type="Proteomes" id="UP001561046">
    <property type="component" value="Unassembled WGS sequence"/>
</dbReference>
<dbReference type="Pfam" id="PF02518">
    <property type="entry name" value="HATPase_c"/>
    <property type="match status" value="1"/>
</dbReference>
<dbReference type="EC" id="2.7.13.3" evidence="2"/>
<dbReference type="NCBIfam" id="TIGR00229">
    <property type="entry name" value="sensory_box"/>
    <property type="match status" value="1"/>
</dbReference>
<evidence type="ECO:0000313" key="14">
    <source>
        <dbReference type="EMBL" id="MEX8193735.1"/>
    </source>
</evidence>
<dbReference type="PROSITE" id="PS50110">
    <property type="entry name" value="RESPONSE_REGULATORY"/>
    <property type="match status" value="1"/>
</dbReference>
<evidence type="ECO:0000256" key="3">
    <source>
        <dbReference type="ARBA" id="ARBA00022553"/>
    </source>
</evidence>
<dbReference type="InterPro" id="IPR000014">
    <property type="entry name" value="PAS"/>
</dbReference>
<evidence type="ECO:0000256" key="8">
    <source>
        <dbReference type="ARBA" id="ARBA00023012"/>
    </source>
</evidence>
<keyword evidence="10" id="KW-0175">Coiled coil</keyword>
<sequence length="631" mass="69799">MEHAALPWGLLGLSQLQLNFANKALQAHLQSCRLPPSLGLSLHGPLQQAVENCLASDMETTARLPACPGIWHFTPVMVEGKAAAVQCYVLPEAAAPSEGPASGLEHSDRFEVFLDHLPYQVWIATPHGEVTWLNKALTQYAYNHSRRLDLREGIWIDIVHPDDLASVNAGLSRALITEKPTRYRLRIKSHGGPYHWFFATLAPVKNREGQTQYWVGANIGIDGIKQAEDQFRDQIATLKHQLKRGHQELDQARAALAQLQKLDMVSKLSAGVAHDLNNLLFITGLHAGLLEKKLHEPEHREHVEVIHDTIKKAGRLASQLTGFSSRKPMELSAADPGQLVRDIEQLLRNAVGAEAEFQLHMATGLWPINVDRMFFENSLINLCINARDAVNGRGHIRVSVENALLNHGGHPGEHVMISVSDDGVGMDESVRARIFEMFFTTKPDGKGAGLGLPMVKNFMDHAKGLIEVESTRGRGSCFRLYFPRAEPSSAAKPPVQAVAEGEQQTILLIENNLDMRNAMAMVLYELGYQVATAYKPEVALRYINSGLRVDLIIATARMPGQLSAMEMHRQLKAEQVDIPLLLTTGRNCEQAADLDSSEYTVLFKPVSMPDLAQAVHDLLHRDPAATQSLHQ</sequence>
<evidence type="ECO:0000256" key="7">
    <source>
        <dbReference type="ARBA" id="ARBA00022840"/>
    </source>
</evidence>
<dbReference type="PROSITE" id="PS50113">
    <property type="entry name" value="PAC"/>
    <property type="match status" value="1"/>
</dbReference>
<protein>
    <recommendedName>
        <fullName evidence="2">histidine kinase</fullName>
        <ecNumber evidence="2">2.7.13.3</ecNumber>
    </recommendedName>
</protein>
<dbReference type="InterPro" id="IPR005467">
    <property type="entry name" value="His_kinase_dom"/>
</dbReference>
<dbReference type="PANTHER" id="PTHR43065:SF46">
    <property type="entry name" value="C4-DICARBOXYLATE TRANSPORT SENSOR PROTEIN DCTB"/>
    <property type="match status" value="1"/>
</dbReference>
<proteinExistence type="predicted"/>